<dbReference type="WBParaSite" id="Minc3s01060g20309">
    <property type="protein sequence ID" value="Minc3s01060g20309"/>
    <property type="gene ID" value="Minc3s01060g20309"/>
</dbReference>
<evidence type="ECO:0000256" key="1">
    <source>
        <dbReference type="SAM" id="Phobius"/>
    </source>
</evidence>
<evidence type="ECO:0000256" key="2">
    <source>
        <dbReference type="SAM" id="SignalP"/>
    </source>
</evidence>
<feature type="signal peptide" evidence="2">
    <location>
        <begin position="1"/>
        <end position="24"/>
    </location>
</feature>
<feature type="transmembrane region" description="Helical" evidence="1">
    <location>
        <begin position="352"/>
        <end position="374"/>
    </location>
</feature>
<evidence type="ECO:0000313" key="4">
    <source>
        <dbReference type="WBParaSite" id="Minc3s01060g20309"/>
    </source>
</evidence>
<keyword evidence="3" id="KW-1185">Reference proteome</keyword>
<sequence>MLKNLRSILLYILLIYIIVKNIKCSISNGRVTVFKRKETYQKKNDNAYEKSQESRTLKKLRTENGRLLLVVCKAKCLKERADIAAWLSEYNKKSSINNQNFHKEINETYEEATKNVSKSTYQPLGIHIHYYQKSFPNAEIERKIKKSSKQVIVFYVADGKVFQMSDKDLTRKEMFLQWLEAYEHPTNIILLKEAIELDEWLNNECNEVTRRSLDQTVLLAIHDIEICPAPLLKNFARSFMDRPNYVALELRRPLSEENEFILQWRLKGIGEMCRIIVLIRRNGFIELWPDITVTEFYKTISNISQTGINKNCTTIMNQPQKMQEIMPQLNPIELEFFREERHLKSIEQNRQYLAVGTIGGVAVMALAMSIFWGLNGNDFVPKK</sequence>
<dbReference type="AlphaFoldDB" id="A0A914M6K8"/>
<accession>A0A914M6K8</accession>
<proteinExistence type="predicted"/>
<protein>
    <submittedName>
        <fullName evidence="4">Candidate secreted effector</fullName>
    </submittedName>
</protein>
<feature type="chain" id="PRO_5037273117" evidence="2">
    <location>
        <begin position="25"/>
        <end position="383"/>
    </location>
</feature>
<evidence type="ECO:0000313" key="3">
    <source>
        <dbReference type="Proteomes" id="UP000887563"/>
    </source>
</evidence>
<reference evidence="4" key="1">
    <citation type="submission" date="2022-11" db="UniProtKB">
        <authorList>
            <consortium name="WormBaseParasite"/>
        </authorList>
    </citation>
    <scope>IDENTIFICATION</scope>
</reference>
<dbReference type="Proteomes" id="UP000887563">
    <property type="component" value="Unplaced"/>
</dbReference>
<keyword evidence="1" id="KW-0472">Membrane</keyword>
<organism evidence="3 4">
    <name type="scientific">Meloidogyne incognita</name>
    <name type="common">Southern root-knot nematode worm</name>
    <name type="synonym">Oxyuris incognita</name>
    <dbReference type="NCBI Taxonomy" id="6306"/>
    <lineage>
        <taxon>Eukaryota</taxon>
        <taxon>Metazoa</taxon>
        <taxon>Ecdysozoa</taxon>
        <taxon>Nematoda</taxon>
        <taxon>Chromadorea</taxon>
        <taxon>Rhabditida</taxon>
        <taxon>Tylenchina</taxon>
        <taxon>Tylenchomorpha</taxon>
        <taxon>Tylenchoidea</taxon>
        <taxon>Meloidogynidae</taxon>
        <taxon>Meloidogyninae</taxon>
        <taxon>Meloidogyne</taxon>
        <taxon>Meloidogyne incognita group</taxon>
    </lineage>
</organism>
<name>A0A914M6K8_MELIC</name>
<keyword evidence="1" id="KW-1133">Transmembrane helix</keyword>
<keyword evidence="2" id="KW-0732">Signal</keyword>
<keyword evidence="1" id="KW-0812">Transmembrane</keyword>